<gene>
    <name evidence="1" type="ORF">DKT75_10615</name>
</gene>
<accession>A0A317CG85</accession>
<protein>
    <submittedName>
        <fullName evidence="1">Uncharacterized protein</fullName>
    </submittedName>
</protein>
<sequence length="121" mass="13464">MLVLFPTFYYAGEVKAGTVPKNRLMQVVFSNGTKLDGYPLHRVSNGIIFKKHKFFGFDVGTVFIPYSSVIMITEPSVYAGSAAPVLVNDYPRMIPEKKNLTVKKVPSKALSNEATKFIESK</sequence>
<dbReference type="AlphaFoldDB" id="A0A317CG85"/>
<dbReference type="EMBL" id="QGKL01000029">
    <property type="protein sequence ID" value="PWQ96423.1"/>
    <property type="molecule type" value="Genomic_DNA"/>
</dbReference>
<proteinExistence type="predicted"/>
<organism evidence="1 2">
    <name type="scientific">Leucothrix arctica</name>
    <dbReference type="NCBI Taxonomy" id="1481894"/>
    <lineage>
        <taxon>Bacteria</taxon>
        <taxon>Pseudomonadati</taxon>
        <taxon>Pseudomonadota</taxon>
        <taxon>Gammaproteobacteria</taxon>
        <taxon>Thiotrichales</taxon>
        <taxon>Thiotrichaceae</taxon>
        <taxon>Leucothrix</taxon>
    </lineage>
</organism>
<evidence type="ECO:0000313" key="2">
    <source>
        <dbReference type="Proteomes" id="UP000245506"/>
    </source>
</evidence>
<evidence type="ECO:0000313" key="1">
    <source>
        <dbReference type="EMBL" id="PWQ96423.1"/>
    </source>
</evidence>
<keyword evidence="2" id="KW-1185">Reference proteome</keyword>
<comment type="caution">
    <text evidence="1">The sequence shown here is derived from an EMBL/GenBank/DDBJ whole genome shotgun (WGS) entry which is preliminary data.</text>
</comment>
<dbReference type="Proteomes" id="UP000245506">
    <property type="component" value="Unassembled WGS sequence"/>
</dbReference>
<reference evidence="1 2" key="1">
    <citation type="submission" date="2018-05" db="EMBL/GenBank/DDBJ databases">
        <title>Leucothrix arctica sp. nov., isolated from Arctic seawater.</title>
        <authorList>
            <person name="Choi A."/>
            <person name="Baek K."/>
        </authorList>
    </citation>
    <scope>NUCLEOTIDE SEQUENCE [LARGE SCALE GENOMIC DNA]</scope>
    <source>
        <strain evidence="1 2">IMCC9719</strain>
    </source>
</reference>
<name>A0A317CG85_9GAMM</name>